<accession>A0A3B0ZAQ1</accession>
<dbReference type="InterPro" id="IPR036271">
    <property type="entry name" value="Tet_transcr_reg_TetR-rel_C_sf"/>
</dbReference>
<evidence type="ECO:0000256" key="3">
    <source>
        <dbReference type="ARBA" id="ARBA00023163"/>
    </source>
</evidence>
<dbReference type="EMBL" id="UOFO01000048">
    <property type="protein sequence ID" value="VAW84557.1"/>
    <property type="molecule type" value="Genomic_DNA"/>
</dbReference>
<protein>
    <recommendedName>
        <fullName evidence="4">HTH tetR-type domain-containing protein</fullName>
    </recommendedName>
</protein>
<dbReference type="SUPFAM" id="SSF46689">
    <property type="entry name" value="Homeodomain-like"/>
    <property type="match status" value="1"/>
</dbReference>
<dbReference type="PROSITE" id="PS50977">
    <property type="entry name" value="HTH_TETR_2"/>
    <property type="match status" value="1"/>
</dbReference>
<dbReference type="SUPFAM" id="SSF48498">
    <property type="entry name" value="Tetracyclin repressor-like, C-terminal domain"/>
    <property type="match status" value="1"/>
</dbReference>
<keyword evidence="3" id="KW-0804">Transcription</keyword>
<dbReference type="GO" id="GO:0003677">
    <property type="term" value="F:DNA binding"/>
    <property type="evidence" value="ECO:0007669"/>
    <property type="project" value="UniProtKB-KW"/>
</dbReference>
<organism evidence="5">
    <name type="scientific">hydrothermal vent metagenome</name>
    <dbReference type="NCBI Taxonomy" id="652676"/>
    <lineage>
        <taxon>unclassified sequences</taxon>
        <taxon>metagenomes</taxon>
        <taxon>ecological metagenomes</taxon>
    </lineage>
</organism>
<dbReference type="Pfam" id="PF17935">
    <property type="entry name" value="TetR_C_27"/>
    <property type="match status" value="1"/>
</dbReference>
<name>A0A3B0ZAQ1_9ZZZZ</name>
<dbReference type="InterPro" id="IPR041478">
    <property type="entry name" value="TetR_C_27"/>
</dbReference>
<dbReference type="PRINTS" id="PR00455">
    <property type="entry name" value="HTHTETR"/>
</dbReference>
<dbReference type="Gene3D" id="1.10.357.10">
    <property type="entry name" value="Tetracycline Repressor, domain 2"/>
    <property type="match status" value="1"/>
</dbReference>
<dbReference type="InterPro" id="IPR001647">
    <property type="entry name" value="HTH_TetR"/>
</dbReference>
<evidence type="ECO:0000259" key="4">
    <source>
        <dbReference type="PROSITE" id="PS50977"/>
    </source>
</evidence>
<feature type="domain" description="HTH tetR-type" evidence="4">
    <location>
        <begin position="11"/>
        <end position="71"/>
    </location>
</feature>
<keyword evidence="1" id="KW-0805">Transcription regulation</keyword>
<dbReference type="InterPro" id="IPR009057">
    <property type="entry name" value="Homeodomain-like_sf"/>
</dbReference>
<reference evidence="5" key="1">
    <citation type="submission" date="2018-06" db="EMBL/GenBank/DDBJ databases">
        <authorList>
            <person name="Zhirakovskaya E."/>
        </authorList>
    </citation>
    <scope>NUCLEOTIDE SEQUENCE</scope>
</reference>
<dbReference type="AlphaFoldDB" id="A0A3B0ZAQ1"/>
<sequence length="201" mass="22928">MHTPLSQSNSDKLKEKILDAAENRFLTYGYGKTTMAEIATDAHMSAANLYRYFHNKQDIAAECAERCMSKQNAHIREAVRQSNLNASQRLHLFAKETYRSNIDCYKEQPKINELVDYISKERTALIHKNIDAKCSMIAEILAQGNETSEFKVTDIINTARTIYSTLIVFDVPLFLSLFTEEEFEKMATSTVNLLIDGLKKC</sequence>
<keyword evidence="2" id="KW-0238">DNA-binding</keyword>
<evidence type="ECO:0000256" key="2">
    <source>
        <dbReference type="ARBA" id="ARBA00023125"/>
    </source>
</evidence>
<dbReference type="PANTHER" id="PTHR47506">
    <property type="entry name" value="TRANSCRIPTIONAL REGULATORY PROTEIN"/>
    <property type="match status" value="1"/>
</dbReference>
<dbReference type="Pfam" id="PF00440">
    <property type="entry name" value="TetR_N"/>
    <property type="match status" value="1"/>
</dbReference>
<gene>
    <name evidence="5" type="ORF">MNBD_GAMMA16-508</name>
</gene>
<dbReference type="PANTHER" id="PTHR47506:SF1">
    <property type="entry name" value="HTH-TYPE TRANSCRIPTIONAL REGULATOR YJDC"/>
    <property type="match status" value="1"/>
</dbReference>
<evidence type="ECO:0000256" key="1">
    <source>
        <dbReference type="ARBA" id="ARBA00023015"/>
    </source>
</evidence>
<proteinExistence type="predicted"/>
<evidence type="ECO:0000313" key="5">
    <source>
        <dbReference type="EMBL" id="VAW84557.1"/>
    </source>
</evidence>